<accession>A0A4R9JZ65</accession>
<evidence type="ECO:0000313" key="2">
    <source>
        <dbReference type="Proteomes" id="UP000297693"/>
    </source>
</evidence>
<dbReference type="AlphaFoldDB" id="A0A4R9JZ65"/>
<keyword evidence="2" id="KW-1185">Reference proteome</keyword>
<organism evidence="1 2">
    <name type="scientific">Leptospira ognonensis</name>
    <dbReference type="NCBI Taxonomy" id="2484945"/>
    <lineage>
        <taxon>Bacteria</taxon>
        <taxon>Pseudomonadati</taxon>
        <taxon>Spirochaetota</taxon>
        <taxon>Spirochaetia</taxon>
        <taxon>Leptospirales</taxon>
        <taxon>Leptospiraceae</taxon>
        <taxon>Leptospira</taxon>
    </lineage>
</organism>
<protein>
    <submittedName>
        <fullName evidence="1">Uncharacterized protein</fullName>
    </submittedName>
</protein>
<dbReference type="EMBL" id="RQGD01000031">
    <property type="protein sequence ID" value="TGL58652.1"/>
    <property type="molecule type" value="Genomic_DNA"/>
</dbReference>
<gene>
    <name evidence="1" type="ORF">EHQ58_10045</name>
</gene>
<name>A0A4R9JZ65_9LEPT</name>
<proteinExistence type="predicted"/>
<sequence length="203" mass="23841">MFGIVKIFVILYFKAVVLLGMFLLPAAFAIQFWTDHSVPKKEKMITYSEPDLVYYERKGWYPGNHMMQCGSQEKCKVWQSEATKGRYQTRHGMIYKCRGRMYRDFEISSYDTCVKSVAGKVNYQCKIWEPFCISPKTGILVWNTHFDPENPGLLVDPLKPFPEKNILEEEALYEEMLNSNTVLKNAKWRGYNRVTAGMIWRNF</sequence>
<dbReference type="RefSeq" id="WP_135623773.1">
    <property type="nucleotide sequence ID" value="NZ_RQGD01000031.1"/>
</dbReference>
<dbReference type="Proteomes" id="UP000297693">
    <property type="component" value="Unassembled WGS sequence"/>
</dbReference>
<reference evidence="1" key="1">
    <citation type="journal article" date="2019" name="PLoS Negl. Trop. Dis.">
        <title>Revisiting the worldwide diversity of Leptospira species in the environment.</title>
        <authorList>
            <person name="Vincent A.T."/>
            <person name="Schiettekatte O."/>
            <person name="Bourhy P."/>
            <person name="Veyrier F.J."/>
            <person name="Picardeau M."/>
        </authorList>
    </citation>
    <scope>NUCLEOTIDE SEQUENCE [LARGE SCALE GENOMIC DNA]</scope>
    <source>
        <strain evidence="1">201702476</strain>
    </source>
</reference>
<comment type="caution">
    <text evidence="1">The sequence shown here is derived from an EMBL/GenBank/DDBJ whole genome shotgun (WGS) entry which is preliminary data.</text>
</comment>
<evidence type="ECO:0000313" key="1">
    <source>
        <dbReference type="EMBL" id="TGL58652.1"/>
    </source>
</evidence>